<comment type="caution">
    <text evidence="1">The sequence shown here is derived from an EMBL/GenBank/DDBJ whole genome shotgun (WGS) entry which is preliminary data.</text>
</comment>
<accession>A0AAE0L389</accession>
<gene>
    <name evidence="1" type="ORF">CYMTET_21465</name>
</gene>
<sequence length="99" mass="10411">MAPVILVPGSLGEAVALLESVDMKLEKADSLGHRKLAHICYALRGVVSFYQDSHAADVGVSPVPGVDALTETDFSDDPPVNNNDNTIYVGVKCEALGKS</sequence>
<organism evidence="1 2">
    <name type="scientific">Cymbomonas tetramitiformis</name>
    <dbReference type="NCBI Taxonomy" id="36881"/>
    <lineage>
        <taxon>Eukaryota</taxon>
        <taxon>Viridiplantae</taxon>
        <taxon>Chlorophyta</taxon>
        <taxon>Pyramimonadophyceae</taxon>
        <taxon>Pyramimonadales</taxon>
        <taxon>Pyramimonadaceae</taxon>
        <taxon>Cymbomonas</taxon>
    </lineage>
</organism>
<keyword evidence="2" id="KW-1185">Reference proteome</keyword>
<dbReference type="AlphaFoldDB" id="A0AAE0L389"/>
<protein>
    <submittedName>
        <fullName evidence="1">Uncharacterized protein</fullName>
    </submittedName>
</protein>
<reference evidence="1 2" key="1">
    <citation type="journal article" date="2015" name="Genome Biol. Evol.">
        <title>Comparative Genomics of a Bacterivorous Green Alga Reveals Evolutionary Causalities and Consequences of Phago-Mixotrophic Mode of Nutrition.</title>
        <authorList>
            <person name="Burns J.A."/>
            <person name="Paasch A."/>
            <person name="Narechania A."/>
            <person name="Kim E."/>
        </authorList>
    </citation>
    <scope>NUCLEOTIDE SEQUENCE [LARGE SCALE GENOMIC DNA]</scope>
    <source>
        <strain evidence="1 2">PLY_AMNH</strain>
    </source>
</reference>
<dbReference type="Proteomes" id="UP001190700">
    <property type="component" value="Unassembled WGS sequence"/>
</dbReference>
<name>A0AAE0L389_9CHLO</name>
<evidence type="ECO:0000313" key="2">
    <source>
        <dbReference type="Proteomes" id="UP001190700"/>
    </source>
</evidence>
<evidence type="ECO:0000313" key="1">
    <source>
        <dbReference type="EMBL" id="KAK3270125.1"/>
    </source>
</evidence>
<dbReference type="EMBL" id="LGRX02010562">
    <property type="protein sequence ID" value="KAK3270125.1"/>
    <property type="molecule type" value="Genomic_DNA"/>
</dbReference>
<proteinExistence type="predicted"/>